<dbReference type="SMART" id="SM00387">
    <property type="entry name" value="HATPase_c"/>
    <property type="match status" value="1"/>
</dbReference>
<evidence type="ECO:0000259" key="7">
    <source>
        <dbReference type="PROSITE" id="PS50109"/>
    </source>
</evidence>
<dbReference type="InterPro" id="IPR003594">
    <property type="entry name" value="HATPase_dom"/>
</dbReference>
<dbReference type="SMART" id="SM00091">
    <property type="entry name" value="PAS"/>
    <property type="match status" value="3"/>
</dbReference>
<keyword evidence="4" id="KW-0418">Kinase</keyword>
<dbReference type="InterPro" id="IPR036890">
    <property type="entry name" value="HATPase_C_sf"/>
</dbReference>
<dbReference type="InterPro" id="IPR003661">
    <property type="entry name" value="HisK_dim/P_dom"/>
</dbReference>
<dbReference type="PANTHER" id="PTHR43065:SF42">
    <property type="entry name" value="TWO-COMPONENT SENSOR PPRA"/>
    <property type="match status" value="1"/>
</dbReference>
<dbReference type="InterPro" id="IPR013656">
    <property type="entry name" value="PAS_4"/>
</dbReference>
<dbReference type="GO" id="GO:0000155">
    <property type="term" value="F:phosphorelay sensor kinase activity"/>
    <property type="evidence" value="ECO:0007669"/>
    <property type="project" value="InterPro"/>
</dbReference>
<dbReference type="PANTHER" id="PTHR43065">
    <property type="entry name" value="SENSOR HISTIDINE KINASE"/>
    <property type="match status" value="1"/>
</dbReference>
<accession>A0A485LYA6</accession>
<feature type="domain" description="PAS" evidence="8">
    <location>
        <begin position="36"/>
        <end position="66"/>
    </location>
</feature>
<feature type="domain" description="Histidine kinase" evidence="7">
    <location>
        <begin position="430"/>
        <end position="656"/>
    </location>
</feature>
<dbReference type="Pfam" id="PF00989">
    <property type="entry name" value="PAS"/>
    <property type="match status" value="2"/>
</dbReference>
<dbReference type="EC" id="2.7.13.3" evidence="10"/>
<evidence type="ECO:0000256" key="3">
    <source>
        <dbReference type="ARBA" id="ARBA00022741"/>
    </source>
</evidence>
<name>A0A485LYA6_9ZZZZ</name>
<feature type="domain" description="PAS" evidence="8">
    <location>
        <begin position="284"/>
        <end position="354"/>
    </location>
</feature>
<dbReference type="Gene3D" id="3.30.450.20">
    <property type="entry name" value="PAS domain"/>
    <property type="match status" value="3"/>
</dbReference>
<dbReference type="InterPro" id="IPR000700">
    <property type="entry name" value="PAS-assoc_C"/>
</dbReference>
<dbReference type="InterPro" id="IPR001610">
    <property type="entry name" value="PAC"/>
</dbReference>
<dbReference type="AlphaFoldDB" id="A0A485LYA6"/>
<evidence type="ECO:0000256" key="1">
    <source>
        <dbReference type="ARBA" id="ARBA00022553"/>
    </source>
</evidence>
<keyword evidence="6" id="KW-0902">Two-component regulatory system</keyword>
<evidence type="ECO:0000256" key="5">
    <source>
        <dbReference type="ARBA" id="ARBA00022840"/>
    </source>
</evidence>
<dbReference type="NCBIfam" id="TIGR00229">
    <property type="entry name" value="sensory_box"/>
    <property type="match status" value="2"/>
</dbReference>
<feature type="domain" description="PAS" evidence="8">
    <location>
        <begin position="159"/>
        <end position="229"/>
    </location>
</feature>
<dbReference type="InterPro" id="IPR000014">
    <property type="entry name" value="PAS"/>
</dbReference>
<feature type="domain" description="PAC" evidence="9">
    <location>
        <begin position="231"/>
        <end position="283"/>
    </location>
</feature>
<evidence type="ECO:0000259" key="8">
    <source>
        <dbReference type="PROSITE" id="PS50112"/>
    </source>
</evidence>
<dbReference type="SMART" id="SM00086">
    <property type="entry name" value="PAC"/>
    <property type="match status" value="2"/>
</dbReference>
<organism evidence="10">
    <name type="scientific">anaerobic digester metagenome</name>
    <dbReference type="NCBI Taxonomy" id="1263854"/>
    <lineage>
        <taxon>unclassified sequences</taxon>
        <taxon>metagenomes</taxon>
        <taxon>ecological metagenomes</taxon>
    </lineage>
</organism>
<dbReference type="PRINTS" id="PR00344">
    <property type="entry name" value="BCTRLSENSOR"/>
</dbReference>
<dbReference type="SUPFAM" id="SSF55785">
    <property type="entry name" value="PYP-like sensor domain (PAS domain)"/>
    <property type="match status" value="3"/>
</dbReference>
<dbReference type="InterPro" id="IPR004358">
    <property type="entry name" value="Sig_transdc_His_kin-like_C"/>
</dbReference>
<dbReference type="Pfam" id="PF02518">
    <property type="entry name" value="HATPase_c"/>
    <property type="match status" value="1"/>
</dbReference>
<proteinExistence type="predicted"/>
<dbReference type="InterPro" id="IPR036097">
    <property type="entry name" value="HisK_dim/P_sf"/>
</dbReference>
<dbReference type="CDD" id="cd00130">
    <property type="entry name" value="PAS"/>
    <property type="match status" value="3"/>
</dbReference>
<dbReference type="EMBL" id="CAADRM010000086">
    <property type="protein sequence ID" value="VFU14033.1"/>
    <property type="molecule type" value="Genomic_DNA"/>
</dbReference>
<dbReference type="SUPFAM" id="SSF47384">
    <property type="entry name" value="Homodimeric domain of signal transducing histidine kinase"/>
    <property type="match status" value="1"/>
</dbReference>
<keyword evidence="1" id="KW-0597">Phosphoprotein</keyword>
<keyword evidence="5" id="KW-0067">ATP-binding</keyword>
<dbReference type="PROSITE" id="PS50113">
    <property type="entry name" value="PAC"/>
    <property type="match status" value="2"/>
</dbReference>
<dbReference type="PROSITE" id="PS50112">
    <property type="entry name" value="PAS"/>
    <property type="match status" value="3"/>
</dbReference>
<dbReference type="Pfam" id="PF08448">
    <property type="entry name" value="PAS_4"/>
    <property type="match status" value="1"/>
</dbReference>
<evidence type="ECO:0000256" key="2">
    <source>
        <dbReference type="ARBA" id="ARBA00022679"/>
    </source>
</evidence>
<evidence type="ECO:0000256" key="6">
    <source>
        <dbReference type="ARBA" id="ARBA00023012"/>
    </source>
</evidence>
<dbReference type="SUPFAM" id="SSF55874">
    <property type="entry name" value="ATPase domain of HSP90 chaperone/DNA topoisomerase II/histidine kinase"/>
    <property type="match status" value="1"/>
</dbReference>
<dbReference type="GO" id="GO:0006355">
    <property type="term" value="P:regulation of DNA-templated transcription"/>
    <property type="evidence" value="ECO:0007669"/>
    <property type="project" value="InterPro"/>
</dbReference>
<evidence type="ECO:0000313" key="10">
    <source>
        <dbReference type="EMBL" id="VFU14033.1"/>
    </source>
</evidence>
<dbReference type="Gene3D" id="3.30.565.10">
    <property type="entry name" value="Histidine kinase-like ATPase, C-terminal domain"/>
    <property type="match status" value="1"/>
</dbReference>
<sequence length="665" mass="74955">MKRKKEKAVFQRDLQMQGPPYALFTCIGQCMVDPCLVLDAQGAVAAWNDALADLTGIPGQDMLGKSDREYALPFYGSRAPLLVDYVLWPELLRDVPVSNILKEGPVLSRNESFPEIRGSRIFHTRAAALTGDQGEVLGAIQSFHEITGPETDRDALPAINEKYRTFFQNSADFLFIHDLSGNMIETNIASRMHTGYTSEEIIHKNIKDLMPEQYRPLFDRYLKKIVRSGGGEGIISIQTKDGRERVIEYRNTLIRDSRGNPLYVQGSGRDITGRIKGEIALKISEEKYRNILDSIEEGYFEVDLAGNFTFFNQALPKNLNYTSEELMGMNYRKYVDEENAKKIYEAFHQVFMTGKPAKAFDWEIRDKNGRRLFVEASVSLLRNSRQTPIGFRGIVRDITQRKEADRERDRYEMRLSQAQKMEVIGTLASGIAHDFNNMLSAIMGYTELARNQLPSGSPVERSLGQVVKAGMRARDLVAQLLSLGKSYRLDRETMKVDTIIREAVNLMRATIPSSIEIRTDLHPEAGLVYADPTEIHQLVMNLCTNAYQAMEDRGGLIQVSLRPVSLRNDEIKGKINPPLQEGEYLAITVADTGCGMDEHTMQHIFDPFFTTKDRSKGTGLGLATVSRIIADLKGGISVESRLHEGSTFTLYLPRYPGKAKKPKQK</sequence>
<dbReference type="InterPro" id="IPR005467">
    <property type="entry name" value="His_kinase_dom"/>
</dbReference>
<keyword evidence="2 10" id="KW-0808">Transferase</keyword>
<dbReference type="InterPro" id="IPR013767">
    <property type="entry name" value="PAS_fold"/>
</dbReference>
<protein>
    <submittedName>
        <fullName evidence="10">Wide host range VirA protein</fullName>
        <ecNumber evidence="10">2.7.13.3</ecNumber>
    </submittedName>
</protein>
<gene>
    <name evidence="10" type="primary">virA</name>
    <name evidence="10" type="ORF">SCFA_240006</name>
</gene>
<evidence type="ECO:0000256" key="4">
    <source>
        <dbReference type="ARBA" id="ARBA00022777"/>
    </source>
</evidence>
<feature type="domain" description="PAC" evidence="9">
    <location>
        <begin position="358"/>
        <end position="410"/>
    </location>
</feature>
<evidence type="ECO:0000259" key="9">
    <source>
        <dbReference type="PROSITE" id="PS50113"/>
    </source>
</evidence>
<dbReference type="GO" id="GO:0005524">
    <property type="term" value="F:ATP binding"/>
    <property type="evidence" value="ECO:0007669"/>
    <property type="project" value="UniProtKB-KW"/>
</dbReference>
<dbReference type="Gene3D" id="1.10.287.130">
    <property type="match status" value="1"/>
</dbReference>
<dbReference type="InterPro" id="IPR035965">
    <property type="entry name" value="PAS-like_dom_sf"/>
</dbReference>
<dbReference type="SMART" id="SM00388">
    <property type="entry name" value="HisKA"/>
    <property type="match status" value="1"/>
</dbReference>
<dbReference type="CDD" id="cd00082">
    <property type="entry name" value="HisKA"/>
    <property type="match status" value="1"/>
</dbReference>
<keyword evidence="3" id="KW-0547">Nucleotide-binding</keyword>
<dbReference type="PROSITE" id="PS50109">
    <property type="entry name" value="HIS_KIN"/>
    <property type="match status" value="1"/>
</dbReference>
<dbReference type="Pfam" id="PF00512">
    <property type="entry name" value="HisKA"/>
    <property type="match status" value="1"/>
</dbReference>
<reference evidence="10" key="1">
    <citation type="submission" date="2019-03" db="EMBL/GenBank/DDBJ databases">
        <authorList>
            <person name="Hao L."/>
        </authorList>
    </citation>
    <scope>NUCLEOTIDE SEQUENCE</scope>
</reference>